<evidence type="ECO:0000313" key="1">
    <source>
        <dbReference type="EMBL" id="ADF37811.1"/>
    </source>
</evidence>
<dbReference type="Proteomes" id="UP000002365">
    <property type="component" value="Chromosome"/>
</dbReference>
<protein>
    <submittedName>
        <fullName evidence="1">Uncharacterized protein</fullName>
    </submittedName>
</protein>
<reference evidence="1 2" key="1">
    <citation type="journal article" date="2011" name="J. Bacteriol.">
        <title>Genome sequences of the biotechnologically important Bacillus megaterium strains QM B1551 and DSM319.</title>
        <authorList>
            <person name="Eppinger M."/>
            <person name="Bunk B."/>
            <person name="Johns M.A."/>
            <person name="Edirisinghe J.N."/>
            <person name="Kutumbaka K.K."/>
            <person name="Koenig S.S."/>
            <person name="Huot Creasy H."/>
            <person name="Rosovitz M.J."/>
            <person name="Riley D.R."/>
            <person name="Daugherty S."/>
            <person name="Martin M."/>
            <person name="Elbourne L.D."/>
            <person name="Paulsen I."/>
            <person name="Biedendieck R."/>
            <person name="Braun C."/>
            <person name="Grayburn S."/>
            <person name="Dhingra S."/>
            <person name="Lukyanchuk V."/>
            <person name="Ball B."/>
            <person name="Ul-Qamar R."/>
            <person name="Seibel J."/>
            <person name="Bremer E."/>
            <person name="Jahn D."/>
            <person name="Ravel J."/>
            <person name="Vary P.S."/>
        </authorList>
    </citation>
    <scope>NUCLEOTIDE SEQUENCE [LARGE SCALE GENOMIC DNA]</scope>
    <source>
        <strain evidence="2">DSM 319 / IMG 1521</strain>
    </source>
</reference>
<sequence length="52" mass="6021">MFQFIPPTLYNAPFIIILQLSKIKEKLHPFTMFSDKESVTKKDAAWGYVLSS</sequence>
<dbReference type="AlphaFoldDB" id="D5DCJ1"/>
<dbReference type="EMBL" id="CP001982">
    <property type="protein sequence ID" value="ADF37811.1"/>
    <property type="molecule type" value="Genomic_DNA"/>
</dbReference>
<proteinExistence type="predicted"/>
<dbReference type="HOGENOM" id="CLU_3196193_0_0_9"/>
<evidence type="ECO:0000313" key="2">
    <source>
        <dbReference type="Proteomes" id="UP000002365"/>
    </source>
</evidence>
<name>D5DCJ1_PRIM3</name>
<accession>D5DCJ1</accession>
<gene>
    <name evidence="1" type="ordered locus">BMD_0950</name>
</gene>
<dbReference type="KEGG" id="bmd:BMD_0950"/>
<organism evidence="1 2">
    <name type="scientific">Priestia megaterium (strain DSM 319 / IMG 1521)</name>
    <name type="common">Bacillus megaterium</name>
    <dbReference type="NCBI Taxonomy" id="592022"/>
    <lineage>
        <taxon>Bacteria</taxon>
        <taxon>Bacillati</taxon>
        <taxon>Bacillota</taxon>
        <taxon>Bacilli</taxon>
        <taxon>Bacillales</taxon>
        <taxon>Bacillaceae</taxon>
        <taxon>Priestia</taxon>
    </lineage>
</organism>